<feature type="transmembrane region" description="Helical" evidence="1">
    <location>
        <begin position="17"/>
        <end position="36"/>
    </location>
</feature>
<feature type="transmembrane region" description="Helical" evidence="1">
    <location>
        <begin position="43"/>
        <end position="61"/>
    </location>
</feature>
<proteinExistence type="predicted"/>
<dbReference type="AlphaFoldDB" id="A0A432W4J9"/>
<sequence>MRVQGLDKIHSSRVDNWFLLLVVAVAIFSLLAATLLSLRGLSLLGLILLLLGAVLPMWVVMSTRYHITEEDLLVRAGPFRWRLALSSISKIEPCHNGVIAPALSRERIKITYQGSNSLMVSPSDRYSFIMDLGVAEPDVD</sequence>
<dbReference type="InterPro" id="IPR009589">
    <property type="entry name" value="PH_YyaB-like"/>
</dbReference>
<keyword evidence="1" id="KW-0812">Transmembrane</keyword>
<feature type="domain" description="Uncharacterized protein YyaB-like PH" evidence="2">
    <location>
        <begin position="63"/>
        <end position="132"/>
    </location>
</feature>
<dbReference type="Pfam" id="PF06713">
    <property type="entry name" value="bPH_4"/>
    <property type="match status" value="1"/>
</dbReference>
<gene>
    <name evidence="3" type="ORF">CWE09_11255</name>
</gene>
<reference evidence="3 4" key="1">
    <citation type="journal article" date="2011" name="Front. Microbiol.">
        <title>Genomic signatures of strain selection and enhancement in Bacillus atrophaeus var. globigii, a historical biowarfare simulant.</title>
        <authorList>
            <person name="Gibbons H.S."/>
            <person name="Broomall S.M."/>
            <person name="McNew L.A."/>
            <person name="Daligault H."/>
            <person name="Chapman C."/>
            <person name="Bruce D."/>
            <person name="Karavis M."/>
            <person name="Krepps M."/>
            <person name="McGregor P.A."/>
            <person name="Hong C."/>
            <person name="Park K.H."/>
            <person name="Akmal A."/>
            <person name="Feldman A."/>
            <person name="Lin J.S."/>
            <person name="Chang W.E."/>
            <person name="Higgs B.W."/>
            <person name="Demirev P."/>
            <person name="Lindquist J."/>
            <person name="Liem A."/>
            <person name="Fochler E."/>
            <person name="Read T.D."/>
            <person name="Tapia R."/>
            <person name="Johnson S."/>
            <person name="Bishop-Lilly K.A."/>
            <person name="Detter C."/>
            <person name="Han C."/>
            <person name="Sozhamannan S."/>
            <person name="Rosenzweig C.N."/>
            <person name="Skowronski E.W."/>
        </authorList>
    </citation>
    <scope>NUCLEOTIDE SEQUENCE [LARGE SCALE GENOMIC DNA]</scope>
    <source>
        <strain evidence="3 4">MLST1</strain>
    </source>
</reference>
<name>A0A432W4J9_9GAMM</name>
<accession>A0A432W4J9</accession>
<protein>
    <recommendedName>
        <fullName evidence="2">Uncharacterized protein YyaB-like PH domain-containing protein</fullName>
    </recommendedName>
</protein>
<keyword evidence="1" id="KW-1133">Transmembrane helix</keyword>
<dbReference type="GO" id="GO:0030153">
    <property type="term" value="P:bacteriocin immunity"/>
    <property type="evidence" value="ECO:0007669"/>
    <property type="project" value="InterPro"/>
</dbReference>
<keyword evidence="4" id="KW-1185">Reference proteome</keyword>
<dbReference type="Proteomes" id="UP000288293">
    <property type="component" value="Unassembled WGS sequence"/>
</dbReference>
<comment type="caution">
    <text evidence="3">The sequence shown here is derived from an EMBL/GenBank/DDBJ whole genome shotgun (WGS) entry which is preliminary data.</text>
</comment>
<organism evidence="3 4">
    <name type="scientific">Aliidiomarina minuta</name>
    <dbReference type="NCBI Taxonomy" id="880057"/>
    <lineage>
        <taxon>Bacteria</taxon>
        <taxon>Pseudomonadati</taxon>
        <taxon>Pseudomonadota</taxon>
        <taxon>Gammaproteobacteria</taxon>
        <taxon>Alteromonadales</taxon>
        <taxon>Idiomarinaceae</taxon>
        <taxon>Aliidiomarina</taxon>
    </lineage>
</organism>
<evidence type="ECO:0000256" key="1">
    <source>
        <dbReference type="SAM" id="Phobius"/>
    </source>
</evidence>
<evidence type="ECO:0000313" key="3">
    <source>
        <dbReference type="EMBL" id="RUO24433.1"/>
    </source>
</evidence>
<keyword evidence="1" id="KW-0472">Membrane</keyword>
<dbReference type="OrthoDB" id="6658731at2"/>
<dbReference type="EMBL" id="PIPL01000002">
    <property type="protein sequence ID" value="RUO24433.1"/>
    <property type="molecule type" value="Genomic_DNA"/>
</dbReference>
<evidence type="ECO:0000313" key="4">
    <source>
        <dbReference type="Proteomes" id="UP000288293"/>
    </source>
</evidence>
<dbReference type="RefSeq" id="WP_126804136.1">
    <property type="nucleotide sequence ID" value="NZ_PIPL01000002.1"/>
</dbReference>
<evidence type="ECO:0000259" key="2">
    <source>
        <dbReference type="Pfam" id="PF06713"/>
    </source>
</evidence>